<feature type="domain" description="DUF7351" evidence="2">
    <location>
        <begin position="106"/>
        <end position="283"/>
    </location>
</feature>
<dbReference type="SUPFAM" id="SSF46785">
    <property type="entry name" value="Winged helix' DNA-binding domain"/>
    <property type="match status" value="1"/>
</dbReference>
<reference evidence="3 4" key="1">
    <citation type="journal article" date="2019" name="Int. J. Syst. Evol. Microbiol.">
        <title>The Global Catalogue of Microorganisms (GCM) 10K type strain sequencing project: providing services to taxonomists for standard genome sequencing and annotation.</title>
        <authorList>
            <consortium name="The Broad Institute Genomics Platform"/>
            <consortium name="The Broad Institute Genome Sequencing Center for Infectious Disease"/>
            <person name="Wu L."/>
            <person name="Ma J."/>
        </authorList>
    </citation>
    <scope>NUCLEOTIDE SEQUENCE [LARGE SCALE GENOMIC DNA]</scope>
    <source>
        <strain evidence="3 4">CGMCC 1.12553</strain>
    </source>
</reference>
<dbReference type="InterPro" id="IPR055771">
    <property type="entry name" value="DUF7347"/>
</dbReference>
<gene>
    <name evidence="3" type="ORF">ACFO0N_05765</name>
</gene>
<name>A0ABD5PAH1_9EURY</name>
<evidence type="ECO:0000313" key="3">
    <source>
        <dbReference type="EMBL" id="MFC4357456.1"/>
    </source>
</evidence>
<dbReference type="InterPro" id="IPR055775">
    <property type="entry name" value="DUF7351"/>
</dbReference>
<dbReference type="Pfam" id="PF24038">
    <property type="entry name" value="DUF7347"/>
    <property type="match status" value="1"/>
</dbReference>
<dbReference type="InterPro" id="IPR011991">
    <property type="entry name" value="ArsR-like_HTH"/>
</dbReference>
<dbReference type="InterPro" id="IPR036388">
    <property type="entry name" value="WH-like_DNA-bd_sf"/>
</dbReference>
<proteinExistence type="predicted"/>
<dbReference type="InterPro" id="IPR036390">
    <property type="entry name" value="WH_DNA-bd_sf"/>
</dbReference>
<evidence type="ECO:0000259" key="2">
    <source>
        <dbReference type="Pfam" id="PF24042"/>
    </source>
</evidence>
<comment type="caution">
    <text evidence="3">The sequence shown here is derived from an EMBL/GenBank/DDBJ whole genome shotgun (WGS) entry which is preliminary data.</text>
</comment>
<sequence length="303" mass="33851">MAESDAPTQDALFGVLANETRLRIVEALGDLSEPGEYSTVPFSELQEAVGVEDNGKFSYHLNKLVDPFVTRTDAGYRLELPGIRVYQALQFWLESDVTVDPLPSGGICDSCGEATLLGYRGGRMHIRCHDCDIEYSTYPLPAAAFDPDDPESLKRAATNRLRRDYAAFRQNHCPYCSGSVSTTVQDGERLSAPLLEDENVAVRHACNRCNWYLHTHAGSVLTVHPRAVSFFYDRGVDIYAVLPSDNVYEQFERVESTDPLRIDVRFCCEGDELRFLVDDSLTVLDSSVGAIPDREPKEKPPEF</sequence>
<dbReference type="CDD" id="cd00090">
    <property type="entry name" value="HTH_ARSR"/>
    <property type="match status" value="1"/>
</dbReference>
<keyword evidence="4" id="KW-1185">Reference proteome</keyword>
<dbReference type="RefSeq" id="WP_267622244.1">
    <property type="nucleotide sequence ID" value="NZ_JAODIW010000006.1"/>
</dbReference>
<accession>A0ABD5PAH1</accession>
<evidence type="ECO:0000313" key="4">
    <source>
        <dbReference type="Proteomes" id="UP001595921"/>
    </source>
</evidence>
<feature type="domain" description="DUF7347" evidence="1">
    <location>
        <begin position="11"/>
        <end position="88"/>
    </location>
</feature>
<protein>
    <submittedName>
        <fullName evidence="3">ArsR/SmtB family transcription factor</fullName>
    </submittedName>
</protein>
<dbReference type="Pfam" id="PF24042">
    <property type="entry name" value="DUF7351"/>
    <property type="match status" value="1"/>
</dbReference>
<evidence type="ECO:0000259" key="1">
    <source>
        <dbReference type="Pfam" id="PF24038"/>
    </source>
</evidence>
<dbReference type="Gene3D" id="1.10.10.10">
    <property type="entry name" value="Winged helix-like DNA-binding domain superfamily/Winged helix DNA-binding domain"/>
    <property type="match status" value="1"/>
</dbReference>
<organism evidence="3 4">
    <name type="scientific">Halobium salinum</name>
    <dbReference type="NCBI Taxonomy" id="1364940"/>
    <lineage>
        <taxon>Archaea</taxon>
        <taxon>Methanobacteriati</taxon>
        <taxon>Methanobacteriota</taxon>
        <taxon>Stenosarchaea group</taxon>
        <taxon>Halobacteria</taxon>
        <taxon>Halobacteriales</taxon>
        <taxon>Haloferacaceae</taxon>
        <taxon>Halobium</taxon>
    </lineage>
</organism>
<dbReference type="Proteomes" id="UP001595921">
    <property type="component" value="Unassembled WGS sequence"/>
</dbReference>
<dbReference type="AlphaFoldDB" id="A0ABD5PAH1"/>
<dbReference type="EMBL" id="JBHSDS010000003">
    <property type="protein sequence ID" value="MFC4357456.1"/>
    <property type="molecule type" value="Genomic_DNA"/>
</dbReference>